<dbReference type="CDD" id="cd00190">
    <property type="entry name" value="Tryp_SPc"/>
    <property type="match status" value="1"/>
</dbReference>
<keyword evidence="5" id="KW-0325">Glycoprotein</keyword>
<organism evidence="9">
    <name type="scientific">Pristhesancus plagipennis</name>
    <name type="common">Common assassin bug</name>
    <dbReference type="NCBI Taxonomy" id="1955184"/>
    <lineage>
        <taxon>Eukaryota</taxon>
        <taxon>Metazoa</taxon>
        <taxon>Ecdysozoa</taxon>
        <taxon>Arthropoda</taxon>
        <taxon>Hexapoda</taxon>
        <taxon>Insecta</taxon>
        <taxon>Pterygota</taxon>
        <taxon>Neoptera</taxon>
        <taxon>Paraneoptera</taxon>
        <taxon>Hemiptera</taxon>
        <taxon>Heteroptera</taxon>
        <taxon>Panheteroptera</taxon>
        <taxon>Cimicomorpha</taxon>
        <taxon>Reduviidae</taxon>
        <taxon>Harpactorinae</taxon>
        <taxon>Harpactorini</taxon>
        <taxon>Pristhesancus</taxon>
    </lineage>
</organism>
<evidence type="ECO:0000256" key="6">
    <source>
        <dbReference type="RuleBase" id="RU363034"/>
    </source>
</evidence>
<dbReference type="GO" id="GO:0006508">
    <property type="term" value="P:proteolysis"/>
    <property type="evidence" value="ECO:0007669"/>
    <property type="project" value="UniProtKB-KW"/>
</dbReference>
<dbReference type="FunFam" id="2.40.10.10:FF:000054">
    <property type="entry name" value="Complement C1r subcomponent"/>
    <property type="match status" value="1"/>
</dbReference>
<dbReference type="AlphaFoldDB" id="A0A1Q1NPH9"/>
<dbReference type="Pfam" id="PF00089">
    <property type="entry name" value="Trypsin"/>
    <property type="match status" value="1"/>
</dbReference>
<proteinExistence type="evidence at transcript level"/>
<dbReference type="InterPro" id="IPR009003">
    <property type="entry name" value="Peptidase_S1_PA"/>
</dbReference>
<feature type="chain" id="PRO_5012772130" evidence="7">
    <location>
        <begin position="20"/>
        <end position="306"/>
    </location>
</feature>
<evidence type="ECO:0000313" key="9">
    <source>
        <dbReference type="EMBL" id="AQM58418.1"/>
    </source>
</evidence>
<dbReference type="InterPro" id="IPR001314">
    <property type="entry name" value="Peptidase_S1A"/>
</dbReference>
<evidence type="ECO:0000259" key="8">
    <source>
        <dbReference type="PROSITE" id="PS50240"/>
    </source>
</evidence>
<evidence type="ECO:0000256" key="3">
    <source>
        <dbReference type="ARBA" id="ARBA00022729"/>
    </source>
</evidence>
<keyword evidence="6" id="KW-0720">Serine protease</keyword>
<dbReference type="Gene3D" id="2.40.10.10">
    <property type="entry name" value="Trypsin-like serine proteases"/>
    <property type="match status" value="1"/>
</dbReference>
<keyword evidence="3 7" id="KW-0732">Signal</keyword>
<dbReference type="InterPro" id="IPR043504">
    <property type="entry name" value="Peptidase_S1_PA_chymotrypsin"/>
</dbReference>
<dbReference type="GO" id="GO:0005576">
    <property type="term" value="C:extracellular region"/>
    <property type="evidence" value="ECO:0007669"/>
    <property type="project" value="UniProtKB-SubCell"/>
</dbReference>
<dbReference type="FunFam" id="2.40.10.10:FF:000068">
    <property type="entry name" value="transmembrane protease serine 2"/>
    <property type="match status" value="1"/>
</dbReference>
<protein>
    <submittedName>
        <fullName evidence="9">Venom s1 protease 48</fullName>
    </submittedName>
</protein>
<evidence type="ECO:0000256" key="2">
    <source>
        <dbReference type="ARBA" id="ARBA00022525"/>
    </source>
</evidence>
<dbReference type="PROSITE" id="PS50240">
    <property type="entry name" value="TRYPSIN_DOM"/>
    <property type="match status" value="1"/>
</dbReference>
<dbReference type="InterPro" id="IPR018114">
    <property type="entry name" value="TRYPSIN_HIS"/>
</dbReference>
<feature type="domain" description="Peptidase S1" evidence="8">
    <location>
        <begin position="58"/>
        <end position="294"/>
    </location>
</feature>
<evidence type="ECO:0000256" key="4">
    <source>
        <dbReference type="ARBA" id="ARBA00023157"/>
    </source>
</evidence>
<dbReference type="InterPro" id="IPR033116">
    <property type="entry name" value="TRYPSIN_SER"/>
</dbReference>
<dbReference type="PROSITE" id="PS00135">
    <property type="entry name" value="TRYPSIN_SER"/>
    <property type="match status" value="1"/>
</dbReference>
<keyword evidence="6" id="KW-0378">Hydrolase</keyword>
<evidence type="ECO:0000256" key="7">
    <source>
        <dbReference type="SAM" id="SignalP"/>
    </source>
</evidence>
<dbReference type="EMBL" id="KX459667">
    <property type="protein sequence ID" value="AQM58418.1"/>
    <property type="molecule type" value="mRNA"/>
</dbReference>
<dbReference type="PANTHER" id="PTHR24252">
    <property type="entry name" value="ACROSIN-RELATED"/>
    <property type="match status" value="1"/>
</dbReference>
<dbReference type="GO" id="GO:0004252">
    <property type="term" value="F:serine-type endopeptidase activity"/>
    <property type="evidence" value="ECO:0007669"/>
    <property type="project" value="InterPro"/>
</dbReference>
<comment type="subcellular location">
    <subcellularLocation>
        <location evidence="1">Secreted</location>
    </subcellularLocation>
</comment>
<keyword evidence="6 9" id="KW-0645">Protease</keyword>
<name>A0A1Q1NPH9_PRIPG</name>
<sequence>MKAFLQAALFLGLFSLGKFHPLEDVDDSDSDSSEHGVVATERVNNCTCGWANKEDERIVGGKPTKVNEYPMMAGFVYLEKDTIYCGGTIITQRHIITAGHCLERKAPTDYGIFVGHHNYEQEKIKRHVNLLEPQQFFIHEKYDYYGVLKYDIAVVLMKEPIQFSSIVGPACLPKEKIPLEGERLKVLGWGRIRYNGNLSDVLLKVYLDVHKLELCRDDPGTYSIEMDDIHQICTYRRSKDSCEGDSGGPLLWLDPDTNRYTLVGATSYGLGCAKYPAISTEVSYFIPWIQNIISKTDPSQQTCAKM</sequence>
<dbReference type="InterPro" id="IPR001254">
    <property type="entry name" value="Trypsin_dom"/>
</dbReference>
<evidence type="ECO:0000256" key="1">
    <source>
        <dbReference type="ARBA" id="ARBA00004613"/>
    </source>
</evidence>
<evidence type="ECO:0000256" key="5">
    <source>
        <dbReference type="ARBA" id="ARBA00023180"/>
    </source>
</evidence>
<feature type="signal peptide" evidence="7">
    <location>
        <begin position="1"/>
        <end position="19"/>
    </location>
</feature>
<dbReference type="SUPFAM" id="SSF50494">
    <property type="entry name" value="Trypsin-like serine proteases"/>
    <property type="match status" value="1"/>
</dbReference>
<accession>A0A1Q1NPH9</accession>
<dbReference type="SMART" id="SM00020">
    <property type="entry name" value="Tryp_SPc"/>
    <property type="match status" value="1"/>
</dbReference>
<reference evidence="9" key="1">
    <citation type="journal article" date="2017" name="Mol. Cell. Proteomics">
        <title>Melt with this kiss: Paralysing and liquefying venom of the assassin bug Pristhesancus plagipennis (Hemiptera: Reduviidae).</title>
        <authorList>
            <person name="Walker A.A."/>
            <person name="Madio B."/>
            <person name="Jin J."/>
            <person name="Undheim E.A."/>
            <person name="Fry B.G."/>
            <person name="King G.F."/>
        </authorList>
    </citation>
    <scope>NUCLEOTIDE SEQUENCE</scope>
    <source>
        <tissue evidence="9">Venom/labial gland</tissue>
    </source>
</reference>
<dbReference type="PRINTS" id="PR00722">
    <property type="entry name" value="CHYMOTRYPSIN"/>
</dbReference>
<keyword evidence="2" id="KW-0964">Secreted</keyword>
<keyword evidence="4" id="KW-1015">Disulfide bond</keyword>
<dbReference type="PANTHER" id="PTHR24252:SF7">
    <property type="entry name" value="HYALIN"/>
    <property type="match status" value="1"/>
</dbReference>
<dbReference type="PROSITE" id="PS00134">
    <property type="entry name" value="TRYPSIN_HIS"/>
    <property type="match status" value="1"/>
</dbReference>